<dbReference type="AlphaFoldDB" id="K1URU2"/>
<sequence length="38" mass="4327">NISIDVTSVCPYIKAGKYMLFYDKNQDIRGCDALDLEN</sequence>
<gene>
    <name evidence="1" type="ORF">OBE_02001</name>
</gene>
<organism evidence="1">
    <name type="scientific">human gut metagenome</name>
    <dbReference type="NCBI Taxonomy" id="408170"/>
    <lineage>
        <taxon>unclassified sequences</taxon>
        <taxon>metagenomes</taxon>
        <taxon>organismal metagenomes</taxon>
    </lineage>
</organism>
<protein>
    <submittedName>
        <fullName evidence="1">Uncharacterized protein</fullName>
    </submittedName>
</protein>
<name>K1URU2_9ZZZZ</name>
<proteinExistence type="predicted"/>
<comment type="caution">
    <text evidence="1">The sequence shown here is derived from an EMBL/GenBank/DDBJ whole genome shotgun (WGS) entry which is preliminary data.</text>
</comment>
<accession>K1URU2</accession>
<dbReference type="EMBL" id="AJWZ01001296">
    <property type="protein sequence ID" value="EKC74201.1"/>
    <property type="molecule type" value="Genomic_DNA"/>
</dbReference>
<reference evidence="1" key="1">
    <citation type="journal article" date="2013" name="Environ. Microbiol.">
        <title>Microbiota from the distal guts of lean and obese adolescents exhibit partial functional redundancy besides clear differences in community structure.</title>
        <authorList>
            <person name="Ferrer M."/>
            <person name="Ruiz A."/>
            <person name="Lanza F."/>
            <person name="Haange S.B."/>
            <person name="Oberbach A."/>
            <person name="Till H."/>
            <person name="Bargiela R."/>
            <person name="Campoy C."/>
            <person name="Segura M.T."/>
            <person name="Richter M."/>
            <person name="von Bergen M."/>
            <person name="Seifert J."/>
            <person name="Suarez A."/>
        </authorList>
    </citation>
    <scope>NUCLEOTIDE SEQUENCE</scope>
</reference>
<feature type="non-terminal residue" evidence="1">
    <location>
        <position position="1"/>
    </location>
</feature>
<evidence type="ECO:0000313" key="1">
    <source>
        <dbReference type="EMBL" id="EKC74201.1"/>
    </source>
</evidence>